<feature type="compositionally biased region" description="Basic and acidic residues" evidence="1">
    <location>
        <begin position="52"/>
        <end position="62"/>
    </location>
</feature>
<dbReference type="PROSITE" id="PS50914">
    <property type="entry name" value="BON"/>
    <property type="match status" value="1"/>
</dbReference>
<dbReference type="AlphaFoldDB" id="A0A6M1S629"/>
<sequence>MENGKRKDELSREEDYRDFEQRDLEEGWPYDDESGASRKPVGNAAYGEADGNFDRERDDGVRITRSGQDAIDPPAYPETGDERSTEDDDQLESDIAALIENLPGINPDAIDIRVEGRAVTLSGSIDTPEERRLLEMKVLAVAGVEKVHNRIETIGSDSHIPRDTD</sequence>
<dbReference type="InterPro" id="IPR007055">
    <property type="entry name" value="BON_dom"/>
</dbReference>
<evidence type="ECO:0000313" key="3">
    <source>
        <dbReference type="EMBL" id="NGO63848.1"/>
    </source>
</evidence>
<protein>
    <submittedName>
        <fullName evidence="3">BON domain-containing protein</fullName>
    </submittedName>
</protein>
<feature type="domain" description="BON" evidence="2">
    <location>
        <begin position="87"/>
        <end position="155"/>
    </location>
</feature>
<name>A0A6M1S629_9HYPH</name>
<evidence type="ECO:0000259" key="2">
    <source>
        <dbReference type="PROSITE" id="PS50914"/>
    </source>
</evidence>
<dbReference type="EMBL" id="JAAKZH010000003">
    <property type="protein sequence ID" value="NGO63848.1"/>
    <property type="molecule type" value="Genomic_DNA"/>
</dbReference>
<gene>
    <name evidence="3" type="ORF">G6N76_09190</name>
</gene>
<dbReference type="Pfam" id="PF04972">
    <property type="entry name" value="BON"/>
    <property type="match status" value="1"/>
</dbReference>
<proteinExistence type="predicted"/>
<dbReference type="RefSeq" id="WP_163899165.1">
    <property type="nucleotide sequence ID" value="NZ_CP048427.1"/>
</dbReference>
<evidence type="ECO:0000313" key="4">
    <source>
        <dbReference type="Proteomes" id="UP000477849"/>
    </source>
</evidence>
<dbReference type="Proteomes" id="UP000477849">
    <property type="component" value="Unassembled WGS sequence"/>
</dbReference>
<accession>A0A6M1S629</accession>
<dbReference type="Gene3D" id="3.30.1340.30">
    <property type="match status" value="1"/>
</dbReference>
<comment type="caution">
    <text evidence="3">The sequence shown here is derived from an EMBL/GenBank/DDBJ whole genome shotgun (WGS) entry which is preliminary data.</text>
</comment>
<feature type="region of interest" description="Disordered" evidence="1">
    <location>
        <begin position="1"/>
        <end position="90"/>
    </location>
</feature>
<organism evidence="3 4">
    <name type="scientific">Rhizobium daejeonense</name>
    <dbReference type="NCBI Taxonomy" id="240521"/>
    <lineage>
        <taxon>Bacteria</taxon>
        <taxon>Pseudomonadati</taxon>
        <taxon>Pseudomonadota</taxon>
        <taxon>Alphaproteobacteria</taxon>
        <taxon>Hyphomicrobiales</taxon>
        <taxon>Rhizobiaceae</taxon>
        <taxon>Rhizobium/Agrobacterium group</taxon>
        <taxon>Rhizobium</taxon>
    </lineage>
</organism>
<keyword evidence="4" id="KW-1185">Reference proteome</keyword>
<reference evidence="3 4" key="1">
    <citation type="submission" date="2020-02" db="EMBL/GenBank/DDBJ databases">
        <title>Genome sequence of the type strain CCBAU10050 of Rhizobium daejeonense.</title>
        <authorList>
            <person name="Gao J."/>
            <person name="Sun J."/>
        </authorList>
    </citation>
    <scope>NUCLEOTIDE SEQUENCE [LARGE SCALE GENOMIC DNA]</scope>
    <source>
        <strain evidence="3 4">CCBAU10050</strain>
    </source>
</reference>
<evidence type="ECO:0000256" key="1">
    <source>
        <dbReference type="SAM" id="MobiDB-lite"/>
    </source>
</evidence>
<feature type="compositionally biased region" description="Basic and acidic residues" evidence="1">
    <location>
        <begin position="1"/>
        <end position="25"/>
    </location>
</feature>